<keyword evidence="1" id="KW-1185">Reference proteome</keyword>
<organism evidence="1 2">
    <name type="scientific">Haemonchus contortus</name>
    <name type="common">Barber pole worm</name>
    <dbReference type="NCBI Taxonomy" id="6289"/>
    <lineage>
        <taxon>Eukaryota</taxon>
        <taxon>Metazoa</taxon>
        <taxon>Ecdysozoa</taxon>
        <taxon>Nematoda</taxon>
        <taxon>Chromadorea</taxon>
        <taxon>Rhabditida</taxon>
        <taxon>Rhabditina</taxon>
        <taxon>Rhabditomorpha</taxon>
        <taxon>Strongyloidea</taxon>
        <taxon>Trichostrongylidae</taxon>
        <taxon>Haemonchus</taxon>
    </lineage>
</organism>
<dbReference type="Proteomes" id="UP000025227">
    <property type="component" value="Unplaced"/>
</dbReference>
<dbReference type="OrthoDB" id="407509at2759"/>
<evidence type="ECO:0000313" key="1">
    <source>
        <dbReference type="Proteomes" id="UP000025227"/>
    </source>
</evidence>
<reference evidence="2" key="1">
    <citation type="submission" date="2020-12" db="UniProtKB">
        <authorList>
            <consortium name="WormBaseParasite"/>
        </authorList>
    </citation>
    <scope>IDENTIFICATION</scope>
    <source>
        <strain evidence="2">MHco3</strain>
    </source>
</reference>
<protein>
    <submittedName>
        <fullName evidence="2">Endo/exonuclease/phosphatase domain-containing protein</fullName>
    </submittedName>
</protein>
<accession>A0A7I5EE66</accession>
<dbReference type="InterPro" id="IPR036691">
    <property type="entry name" value="Endo/exonu/phosph_ase_sf"/>
</dbReference>
<name>A0A7I5EE66_HAECO</name>
<proteinExistence type="predicted"/>
<dbReference type="AlphaFoldDB" id="A0A7I5EE66"/>
<sequence>MSIHITNGNSQFQKPSRLRWTWESPDTQFHNEIDHIIFNRRFCLTDVDVVPKFYTGSDHRLLCARFRFSVRGEGAIKFEQRSPESYIHQLSQFAFLASRWDDSVIDDIDKEYNRLVEHLHHSARKAESLQEIKKTLSSKTLELI</sequence>
<evidence type="ECO:0000313" key="2">
    <source>
        <dbReference type="WBParaSite" id="HCON_00179110-00001"/>
    </source>
</evidence>
<dbReference type="WBParaSite" id="HCON_00179110-00001">
    <property type="protein sequence ID" value="HCON_00179110-00001"/>
    <property type="gene ID" value="HCON_00179110"/>
</dbReference>
<dbReference type="SUPFAM" id="SSF56219">
    <property type="entry name" value="DNase I-like"/>
    <property type="match status" value="1"/>
</dbReference>
<dbReference type="Gene3D" id="3.60.10.10">
    <property type="entry name" value="Endonuclease/exonuclease/phosphatase"/>
    <property type="match status" value="1"/>
</dbReference>